<feature type="transmembrane region" description="Helical" evidence="1">
    <location>
        <begin position="6"/>
        <end position="22"/>
    </location>
</feature>
<evidence type="ECO:0000256" key="1">
    <source>
        <dbReference type="SAM" id="Phobius"/>
    </source>
</evidence>
<dbReference type="EMBL" id="CP015641">
    <property type="protein sequence ID" value="ANF26038.1"/>
    <property type="molecule type" value="Genomic_DNA"/>
</dbReference>
<dbReference type="Pfam" id="PF14373">
    <property type="entry name" value="Imm_superinfect"/>
    <property type="match status" value="1"/>
</dbReference>
<organism evidence="2 3">
    <name type="scientific">Stutzerimonas stutzeri</name>
    <name type="common">Pseudomonas stutzeri</name>
    <dbReference type="NCBI Taxonomy" id="316"/>
    <lineage>
        <taxon>Bacteria</taxon>
        <taxon>Pseudomonadati</taxon>
        <taxon>Pseudomonadota</taxon>
        <taxon>Gammaproteobacteria</taxon>
        <taxon>Pseudomonadales</taxon>
        <taxon>Pseudomonadaceae</taxon>
        <taxon>Stutzerimonas</taxon>
    </lineage>
</organism>
<evidence type="ECO:0008006" key="4">
    <source>
        <dbReference type="Google" id="ProtNLM"/>
    </source>
</evidence>
<gene>
    <name evidence="2" type="ORF">PS273GM_13230</name>
</gene>
<keyword evidence="1" id="KW-0812">Transmembrane</keyword>
<evidence type="ECO:0000313" key="3">
    <source>
        <dbReference type="Proteomes" id="UP000077787"/>
    </source>
</evidence>
<dbReference type="AlphaFoldDB" id="A0A172WRB0"/>
<keyword evidence="1" id="KW-0472">Membrane</keyword>
<keyword evidence="1" id="KW-1133">Transmembrane helix</keyword>
<proteinExistence type="predicted"/>
<accession>A0A172WRB0</accession>
<sequence length="61" mass="6673">MEIITLAFMVGLYFLPGLIAYLRSHDNAVAIMALNLLLGWTLIGWVAALVWSLLAKKPSTA</sequence>
<dbReference type="RefSeq" id="WP_064481611.1">
    <property type="nucleotide sequence ID" value="NZ_CP015641.1"/>
</dbReference>
<name>A0A172WRB0_STUST</name>
<dbReference type="OrthoDB" id="9814116at2"/>
<dbReference type="InterPro" id="IPR016410">
    <property type="entry name" value="Phage_imm"/>
</dbReference>
<evidence type="ECO:0000313" key="2">
    <source>
        <dbReference type="EMBL" id="ANF26038.1"/>
    </source>
</evidence>
<feature type="transmembrane region" description="Helical" evidence="1">
    <location>
        <begin position="29"/>
        <end position="54"/>
    </location>
</feature>
<reference evidence="2 3" key="1">
    <citation type="submission" date="2016-05" db="EMBL/GenBank/DDBJ databases">
        <title>Genome sequence of Pseudomonas stutzeri 273 and identification of the exopolysaccharide biosynthesis locus.</title>
        <authorList>
            <person name="Wu S."/>
            <person name="Sun C."/>
        </authorList>
    </citation>
    <scope>NUCLEOTIDE SEQUENCE [LARGE SCALE GENOMIC DNA]</scope>
    <source>
        <strain evidence="2 3">273</strain>
    </source>
</reference>
<dbReference type="Proteomes" id="UP000077787">
    <property type="component" value="Chromosome"/>
</dbReference>
<protein>
    <recommendedName>
        <fullName evidence="4">Superinfection immunity protein</fullName>
    </recommendedName>
</protein>